<evidence type="ECO:0000313" key="3">
    <source>
        <dbReference type="Proteomes" id="UP000193926"/>
    </source>
</evidence>
<accession>A0A1X4NM42</accession>
<name>A0A1X4NM42_9RHOB</name>
<protein>
    <submittedName>
        <fullName evidence="2">Uncharacterized protein</fullName>
    </submittedName>
</protein>
<evidence type="ECO:0000256" key="1">
    <source>
        <dbReference type="SAM" id="Phobius"/>
    </source>
</evidence>
<keyword evidence="3" id="KW-1185">Reference proteome</keyword>
<feature type="transmembrane region" description="Helical" evidence="1">
    <location>
        <begin position="108"/>
        <end position="126"/>
    </location>
</feature>
<reference evidence="2 3" key="1">
    <citation type="submission" date="2014-03" db="EMBL/GenBank/DDBJ databases">
        <title>The draft genome sequence of Marivita geojedonensis KCTC 23882.</title>
        <authorList>
            <person name="Lai Q."/>
            <person name="Shao Z."/>
        </authorList>
    </citation>
    <scope>NUCLEOTIDE SEQUENCE [LARGE SCALE GENOMIC DNA]</scope>
    <source>
        <strain evidence="2 3">DPG-138</strain>
    </source>
</reference>
<keyword evidence="1" id="KW-0472">Membrane</keyword>
<keyword evidence="1" id="KW-0812">Transmembrane</keyword>
<dbReference type="RefSeq" id="WP_085636211.1">
    <property type="nucleotide sequence ID" value="NZ_JFKC01000005.1"/>
</dbReference>
<organism evidence="2 3">
    <name type="scientific">Marivita geojedonensis</name>
    <dbReference type="NCBI Taxonomy" id="1123756"/>
    <lineage>
        <taxon>Bacteria</taxon>
        <taxon>Pseudomonadati</taxon>
        <taxon>Pseudomonadota</taxon>
        <taxon>Alphaproteobacteria</taxon>
        <taxon>Rhodobacterales</taxon>
        <taxon>Roseobacteraceae</taxon>
        <taxon>Marivita</taxon>
    </lineage>
</organism>
<evidence type="ECO:0000313" key="2">
    <source>
        <dbReference type="EMBL" id="OSQ51408.1"/>
    </source>
</evidence>
<dbReference type="AlphaFoldDB" id="A0A1X4NM42"/>
<comment type="caution">
    <text evidence="2">The sequence shown here is derived from an EMBL/GenBank/DDBJ whole genome shotgun (WGS) entry which is preliminary data.</text>
</comment>
<dbReference type="STRING" id="1123756.MGEO_08030"/>
<proteinExistence type="predicted"/>
<dbReference type="Proteomes" id="UP000193926">
    <property type="component" value="Unassembled WGS sequence"/>
</dbReference>
<keyword evidence="1" id="KW-1133">Transmembrane helix</keyword>
<dbReference type="EMBL" id="JFKC01000005">
    <property type="protein sequence ID" value="OSQ51408.1"/>
    <property type="molecule type" value="Genomic_DNA"/>
</dbReference>
<dbReference type="OrthoDB" id="7822309at2"/>
<gene>
    <name evidence="2" type="ORF">MGEO_08030</name>
</gene>
<sequence>MTALKEFQRLEAEGVWRATPADQRKDVIVSLGDASLTILDLRENVLAHWSIAAVARANKGQRPAIYHPDGDPGETLEFGDDSTQMIEAIERIRAAIDKSRAKPGKLRFWITGLIAATVVAGMVFWLPDALLRHTVQVVPTVKRVEIGEALLSRITRISGKACMTRDAREPLRRLASRVLGPAQRGALVVLPGGVAETAHLPGGRILLNRSLIEDPEEPDVTAGYILTERLRALTQDPLEEMLIQTGLWSSLQLLTTGQLSDDDLQRYSEYLLGRAPAPLSTDVIIAGFETAELRTTPYAYAVDITGESTLQLIEADPMAGKSPRPVLSDADWLRLQGICGE</sequence>